<dbReference type="Proteomes" id="UP000189670">
    <property type="component" value="Unassembled WGS sequence"/>
</dbReference>
<protein>
    <submittedName>
        <fullName evidence="1">Uncharacterized protein</fullName>
    </submittedName>
</protein>
<accession>A0A1V1NRF8</accession>
<sequence length="240" mass="26847">MADSLGYQEQYSHSAQSGELVGRYQSLADVKYTQDKSKFNTTRASLDSVPAGWQDNHPGTKDYDSSDARWAISYLANSGLIRFDIAGNENAIDLTREPDWNYLNTANVQGTDPIANGRYTQSVFGNSAFISSLSSNTTALTLTNTQSRGNVTVGESVIPSTEWTTIEEHHYNFDDIFQVDANHPLDEMFKSGAGQRQQHMIGLLEIYMDLHILIADLTIRKPLRTLRHKDIIAHTGRILF</sequence>
<comment type="caution">
    <text evidence="1">The sequence shown here is derived from an EMBL/GenBank/DDBJ whole genome shotgun (WGS) entry which is preliminary data.</text>
</comment>
<organism evidence="1 2">
    <name type="scientific">Candidatus Magnetoglobus multicellularis str. Araruama</name>
    <dbReference type="NCBI Taxonomy" id="890399"/>
    <lineage>
        <taxon>Bacteria</taxon>
        <taxon>Pseudomonadati</taxon>
        <taxon>Thermodesulfobacteriota</taxon>
        <taxon>Desulfobacteria</taxon>
        <taxon>Desulfobacterales</taxon>
        <taxon>Desulfobacteraceae</taxon>
        <taxon>Candidatus Magnetoglobus</taxon>
    </lineage>
</organism>
<dbReference type="EMBL" id="ATBP01003146">
    <property type="protein sequence ID" value="ETR65154.1"/>
    <property type="molecule type" value="Genomic_DNA"/>
</dbReference>
<proteinExistence type="predicted"/>
<dbReference type="AlphaFoldDB" id="A0A1V1NRF8"/>
<evidence type="ECO:0000313" key="1">
    <source>
        <dbReference type="EMBL" id="ETR65154.1"/>
    </source>
</evidence>
<name>A0A1V1NRF8_9BACT</name>
<gene>
    <name evidence="1" type="ORF">OMM_06119</name>
</gene>
<reference evidence="2" key="1">
    <citation type="submission" date="2012-11" db="EMBL/GenBank/DDBJ databases">
        <authorList>
            <person name="Lucero-Rivera Y.E."/>
            <person name="Tovar-Ramirez D."/>
        </authorList>
    </citation>
    <scope>NUCLEOTIDE SEQUENCE [LARGE SCALE GENOMIC DNA]</scope>
    <source>
        <strain evidence="2">Araruama</strain>
    </source>
</reference>
<evidence type="ECO:0000313" key="2">
    <source>
        <dbReference type="Proteomes" id="UP000189670"/>
    </source>
</evidence>